<dbReference type="EMBL" id="MT144797">
    <property type="protein sequence ID" value="QJH99573.1"/>
    <property type="molecule type" value="Genomic_DNA"/>
</dbReference>
<evidence type="ECO:0000313" key="1">
    <source>
        <dbReference type="EMBL" id="QJA53719.1"/>
    </source>
</evidence>
<name>A0A6H2A1V7_9ZZZZ</name>
<proteinExistence type="predicted"/>
<dbReference type="EMBL" id="MT144445">
    <property type="protein sequence ID" value="QJA53719.1"/>
    <property type="molecule type" value="Genomic_DNA"/>
</dbReference>
<accession>A0A6H2A1V7</accession>
<gene>
    <name evidence="1" type="ORF">TM448A03825_0004</name>
    <name evidence="2" type="ORF">TM448B01620_0015</name>
</gene>
<dbReference type="AlphaFoldDB" id="A0A6H2A1V7"/>
<sequence length="62" mass="7203">MKKIEKYELTVKGFLSGEIGKAEGDDLYDKLELFMRRHYAKKGYAAIILDDKEMIFATVDKK</sequence>
<reference evidence="1" key="1">
    <citation type="submission" date="2020-03" db="EMBL/GenBank/DDBJ databases">
        <title>The deep terrestrial virosphere.</title>
        <authorList>
            <person name="Holmfeldt K."/>
            <person name="Nilsson E."/>
            <person name="Simone D."/>
            <person name="Lopez-Fernandez M."/>
            <person name="Wu X."/>
            <person name="de Brujin I."/>
            <person name="Lundin D."/>
            <person name="Andersson A."/>
            <person name="Bertilsson S."/>
            <person name="Dopson M."/>
        </authorList>
    </citation>
    <scope>NUCLEOTIDE SEQUENCE</scope>
    <source>
        <strain evidence="1">TM448A03825</strain>
        <strain evidence="2">TM448B01620</strain>
    </source>
</reference>
<protein>
    <submittedName>
        <fullName evidence="1">Uncharacterized protein</fullName>
    </submittedName>
</protein>
<evidence type="ECO:0000313" key="2">
    <source>
        <dbReference type="EMBL" id="QJH99573.1"/>
    </source>
</evidence>
<organism evidence="1">
    <name type="scientific">viral metagenome</name>
    <dbReference type="NCBI Taxonomy" id="1070528"/>
    <lineage>
        <taxon>unclassified sequences</taxon>
        <taxon>metagenomes</taxon>
        <taxon>organismal metagenomes</taxon>
    </lineage>
</organism>